<dbReference type="Ensembl" id="ENSHHUT00000023160.1">
    <property type="protein sequence ID" value="ENSHHUP00000022316.1"/>
    <property type="gene ID" value="ENSHHUG00000013974.1"/>
</dbReference>
<dbReference type="GeneTree" id="ENSGT00940000178990"/>
<dbReference type="AlphaFoldDB" id="A0A4W5L8P3"/>
<accession>A0A4W5L8P3</accession>
<evidence type="ECO:0000313" key="1">
    <source>
        <dbReference type="Ensembl" id="ENSHHUP00000022316.1"/>
    </source>
</evidence>
<protein>
    <submittedName>
        <fullName evidence="1">Uncharacterized protein</fullName>
    </submittedName>
</protein>
<sequence>MNRLWSVDELQARKQQVTEFEVVQHALSKVTACFQQMATSVRRNSRRICTGKATLVPLTERETGQENRELWVLFLTGLENRQQDLYKASDVIDHFPLKQRNDNWALVKTGASDGVSRVAASVQTPLMHITQIDATVMLQKVRIPFWAVEATEKAWVEGAQSQDECDWRREVVSQDGIIPQTVKFSIDLTNLGCNLKHLVTECCQ</sequence>
<organism evidence="1 2">
    <name type="scientific">Hucho hucho</name>
    <name type="common">huchen</name>
    <dbReference type="NCBI Taxonomy" id="62062"/>
    <lineage>
        <taxon>Eukaryota</taxon>
        <taxon>Metazoa</taxon>
        <taxon>Chordata</taxon>
        <taxon>Craniata</taxon>
        <taxon>Vertebrata</taxon>
        <taxon>Euteleostomi</taxon>
        <taxon>Actinopterygii</taxon>
        <taxon>Neopterygii</taxon>
        <taxon>Teleostei</taxon>
        <taxon>Protacanthopterygii</taxon>
        <taxon>Salmoniformes</taxon>
        <taxon>Salmonidae</taxon>
        <taxon>Salmoninae</taxon>
        <taxon>Hucho</taxon>
    </lineage>
</organism>
<reference evidence="1" key="3">
    <citation type="submission" date="2025-09" db="UniProtKB">
        <authorList>
            <consortium name="Ensembl"/>
        </authorList>
    </citation>
    <scope>IDENTIFICATION</scope>
</reference>
<reference evidence="1" key="2">
    <citation type="submission" date="2025-08" db="UniProtKB">
        <authorList>
            <consortium name="Ensembl"/>
        </authorList>
    </citation>
    <scope>IDENTIFICATION</scope>
</reference>
<keyword evidence="2" id="KW-1185">Reference proteome</keyword>
<evidence type="ECO:0000313" key="2">
    <source>
        <dbReference type="Proteomes" id="UP000314982"/>
    </source>
</evidence>
<reference evidence="2" key="1">
    <citation type="submission" date="2018-06" db="EMBL/GenBank/DDBJ databases">
        <title>Genome assembly of Danube salmon.</title>
        <authorList>
            <person name="Macqueen D.J."/>
            <person name="Gundappa M.K."/>
        </authorList>
    </citation>
    <scope>NUCLEOTIDE SEQUENCE [LARGE SCALE GENOMIC DNA]</scope>
</reference>
<dbReference type="Proteomes" id="UP000314982">
    <property type="component" value="Unassembled WGS sequence"/>
</dbReference>
<proteinExistence type="predicted"/>
<name>A0A4W5L8P3_9TELE</name>